<protein>
    <submittedName>
        <fullName evidence="1">Uncharacterized protein</fullName>
    </submittedName>
</protein>
<dbReference type="AlphaFoldDB" id="A0A426WW93"/>
<dbReference type="EMBL" id="AMZH03038132">
    <property type="protein sequence ID" value="RRT31563.1"/>
    <property type="molecule type" value="Genomic_DNA"/>
</dbReference>
<name>A0A426WW93_ENSVE</name>
<accession>A0A426WW93</accession>
<dbReference type="Proteomes" id="UP000287651">
    <property type="component" value="Unassembled WGS sequence"/>
</dbReference>
<sequence>MPHSPRWRGGEDDSRVQSMNNVVVPVLHQPEAMLLVVYEFGRSSCLSRINSAHRAMDICYGLYCHYDGC</sequence>
<evidence type="ECO:0000313" key="1">
    <source>
        <dbReference type="EMBL" id="RRT31563.1"/>
    </source>
</evidence>
<gene>
    <name evidence="1" type="ORF">B296_00057838</name>
</gene>
<evidence type="ECO:0000313" key="2">
    <source>
        <dbReference type="Proteomes" id="UP000287651"/>
    </source>
</evidence>
<organism evidence="1 2">
    <name type="scientific">Ensete ventricosum</name>
    <name type="common">Abyssinian banana</name>
    <name type="synonym">Musa ensete</name>
    <dbReference type="NCBI Taxonomy" id="4639"/>
    <lineage>
        <taxon>Eukaryota</taxon>
        <taxon>Viridiplantae</taxon>
        <taxon>Streptophyta</taxon>
        <taxon>Embryophyta</taxon>
        <taxon>Tracheophyta</taxon>
        <taxon>Spermatophyta</taxon>
        <taxon>Magnoliopsida</taxon>
        <taxon>Liliopsida</taxon>
        <taxon>Zingiberales</taxon>
        <taxon>Musaceae</taxon>
        <taxon>Ensete</taxon>
    </lineage>
</organism>
<reference evidence="1 2" key="1">
    <citation type="journal article" date="2014" name="Agronomy (Basel)">
        <title>A Draft Genome Sequence for Ensete ventricosum, the Drought-Tolerant Tree Against Hunger.</title>
        <authorList>
            <person name="Harrison J."/>
            <person name="Moore K.A."/>
            <person name="Paszkiewicz K."/>
            <person name="Jones T."/>
            <person name="Grant M."/>
            <person name="Ambacheew D."/>
            <person name="Muzemil S."/>
            <person name="Studholme D.J."/>
        </authorList>
    </citation>
    <scope>NUCLEOTIDE SEQUENCE [LARGE SCALE GENOMIC DNA]</scope>
</reference>
<proteinExistence type="predicted"/>
<comment type="caution">
    <text evidence="1">The sequence shown here is derived from an EMBL/GenBank/DDBJ whole genome shotgun (WGS) entry which is preliminary data.</text>
</comment>